<dbReference type="GO" id="GO:0006542">
    <property type="term" value="P:glutamine biosynthetic process"/>
    <property type="evidence" value="ECO:0007669"/>
    <property type="project" value="TreeGrafter"/>
</dbReference>
<evidence type="ECO:0000256" key="3">
    <source>
        <dbReference type="ARBA" id="ARBA00012937"/>
    </source>
</evidence>
<gene>
    <name evidence="10" type="ORF">AWRI3579_g3061</name>
</gene>
<dbReference type="PANTHER" id="PTHR20852">
    <property type="entry name" value="GLUTAMINE SYNTHETASE"/>
    <property type="match status" value="1"/>
</dbReference>
<dbReference type="STRING" id="56408.A0A1E5RB26"/>
<evidence type="ECO:0000256" key="5">
    <source>
        <dbReference type="ARBA" id="ARBA00022598"/>
    </source>
</evidence>
<dbReference type="GO" id="GO:0004356">
    <property type="term" value="F:glutamine synthetase activity"/>
    <property type="evidence" value="ECO:0007669"/>
    <property type="project" value="UniProtKB-EC"/>
</dbReference>
<proteinExistence type="inferred from homology"/>
<dbReference type="GO" id="GO:0005737">
    <property type="term" value="C:cytoplasm"/>
    <property type="evidence" value="ECO:0007669"/>
    <property type="project" value="UniProtKB-SubCell"/>
</dbReference>
<evidence type="ECO:0000256" key="7">
    <source>
        <dbReference type="ARBA" id="ARBA00022840"/>
    </source>
</evidence>
<evidence type="ECO:0000313" key="10">
    <source>
        <dbReference type="EMBL" id="OEJ84098.1"/>
    </source>
</evidence>
<feature type="domain" description="GS catalytic" evidence="9">
    <location>
        <begin position="1"/>
        <end position="107"/>
    </location>
</feature>
<keyword evidence="11" id="KW-1185">Reference proteome</keyword>
<keyword evidence="7" id="KW-0067">ATP-binding</keyword>
<dbReference type="InterPro" id="IPR050292">
    <property type="entry name" value="Glutamine_Synthetase"/>
</dbReference>
<evidence type="ECO:0000256" key="1">
    <source>
        <dbReference type="ARBA" id="ARBA00004496"/>
    </source>
</evidence>
<dbReference type="PANTHER" id="PTHR20852:SF57">
    <property type="entry name" value="GLUTAMINE SYNTHETASE 2 CYTOPLASMIC"/>
    <property type="match status" value="1"/>
</dbReference>
<dbReference type="FunFam" id="3.30.590.10:FF:000011">
    <property type="entry name" value="Glutamine synthetase"/>
    <property type="match status" value="1"/>
</dbReference>
<dbReference type="Gene3D" id="3.30.590.10">
    <property type="entry name" value="Glutamine synthetase/guanido kinase, catalytic domain"/>
    <property type="match status" value="1"/>
</dbReference>
<dbReference type="InParanoid" id="A0A1E5RB26"/>
<dbReference type="Proteomes" id="UP000095728">
    <property type="component" value="Unassembled WGS sequence"/>
</dbReference>
<dbReference type="GO" id="GO:0005524">
    <property type="term" value="F:ATP binding"/>
    <property type="evidence" value="ECO:0007669"/>
    <property type="project" value="UniProtKB-KW"/>
</dbReference>
<dbReference type="SUPFAM" id="SSF55931">
    <property type="entry name" value="Glutamine synthetase/guanido kinase"/>
    <property type="match status" value="1"/>
</dbReference>
<name>A0A1E5RB26_9ASCO</name>
<evidence type="ECO:0000313" key="11">
    <source>
        <dbReference type="Proteomes" id="UP000095728"/>
    </source>
</evidence>
<evidence type="ECO:0000259" key="9">
    <source>
        <dbReference type="PROSITE" id="PS51987"/>
    </source>
</evidence>
<evidence type="ECO:0000256" key="2">
    <source>
        <dbReference type="ARBA" id="ARBA00009897"/>
    </source>
</evidence>
<comment type="subcellular location">
    <subcellularLocation>
        <location evidence="1">Cytoplasm</location>
    </subcellularLocation>
</comment>
<dbReference type="InterPro" id="IPR014746">
    <property type="entry name" value="Gln_synth/guanido_kin_cat_dom"/>
</dbReference>
<evidence type="ECO:0000256" key="6">
    <source>
        <dbReference type="ARBA" id="ARBA00022741"/>
    </source>
</evidence>
<accession>A0A1E5RB26</accession>
<dbReference type="EC" id="6.3.1.2" evidence="3"/>
<keyword evidence="5" id="KW-0436">Ligase</keyword>
<protein>
    <recommendedName>
        <fullName evidence="3">glutamine synthetase</fullName>
        <ecNumber evidence="3">6.3.1.2</ecNumber>
    </recommendedName>
</protein>
<reference evidence="11" key="1">
    <citation type="journal article" date="2016" name="Genome Announc.">
        <title>Genome sequences of three species of Hanseniaspora isolated from spontaneous wine fermentations.</title>
        <authorList>
            <person name="Sternes P.R."/>
            <person name="Lee D."/>
            <person name="Kutyna D.R."/>
            <person name="Borneman A.R."/>
        </authorList>
    </citation>
    <scope>NUCLEOTIDE SEQUENCE [LARGE SCALE GENOMIC DNA]</scope>
    <source>
        <strain evidence="11">AWRI3579</strain>
    </source>
</reference>
<evidence type="ECO:0000256" key="4">
    <source>
        <dbReference type="ARBA" id="ARBA00022490"/>
    </source>
</evidence>
<comment type="similarity">
    <text evidence="2 8">Belongs to the glutamine synthetase family.</text>
</comment>
<dbReference type="PROSITE" id="PS51987">
    <property type="entry name" value="GS_CATALYTIC"/>
    <property type="match status" value="1"/>
</dbReference>
<comment type="caution">
    <text evidence="10">The sequence shown here is derived from an EMBL/GenBank/DDBJ whole genome shotgun (WGS) entry which is preliminary data.</text>
</comment>
<keyword evidence="4" id="KW-0963">Cytoplasm</keyword>
<dbReference type="EMBL" id="LPNM01000008">
    <property type="protein sequence ID" value="OEJ84098.1"/>
    <property type="molecule type" value="Genomic_DNA"/>
</dbReference>
<dbReference type="AlphaFoldDB" id="A0A1E5RB26"/>
<keyword evidence="6" id="KW-0547">Nucleotide-binding</keyword>
<evidence type="ECO:0000256" key="8">
    <source>
        <dbReference type="PROSITE-ProRule" id="PRU01331"/>
    </source>
</evidence>
<organism evidence="10 11">
    <name type="scientific">Hanseniaspora osmophila</name>
    <dbReference type="NCBI Taxonomy" id="56408"/>
    <lineage>
        <taxon>Eukaryota</taxon>
        <taxon>Fungi</taxon>
        <taxon>Dikarya</taxon>
        <taxon>Ascomycota</taxon>
        <taxon>Saccharomycotina</taxon>
        <taxon>Saccharomycetes</taxon>
        <taxon>Saccharomycodales</taxon>
        <taxon>Saccharomycodaceae</taxon>
        <taxon>Hanseniaspora</taxon>
    </lineage>
</organism>
<sequence length="107" mass="11947">MKLIEEAIEKLGKRHLDHIKLYGTDNDQRLTGKHETASMTKFSSGVANRGCSIRIPRSVGLEGYGYFEDRRPASNIDPYLVTGIVTETICGPVNGVDMVEEFEKESK</sequence>
<dbReference type="InterPro" id="IPR008146">
    <property type="entry name" value="Gln_synth_cat_dom"/>
</dbReference>
<dbReference type="OrthoDB" id="1936100at2759"/>